<keyword evidence="1" id="KW-0596">Phosphopantetheine</keyword>
<dbReference type="GO" id="GO:0031177">
    <property type="term" value="F:phosphopantetheine binding"/>
    <property type="evidence" value="ECO:0007669"/>
    <property type="project" value="InterPro"/>
</dbReference>
<reference evidence="5" key="1">
    <citation type="submission" date="2016-10" db="EMBL/GenBank/DDBJ databases">
        <authorList>
            <person name="Varghese N."/>
            <person name="Submissions S."/>
        </authorList>
    </citation>
    <scope>NUCLEOTIDE SEQUENCE [LARGE SCALE GENOMIC DNA]</scope>
    <source>
        <strain evidence="5">N6PO6</strain>
    </source>
</reference>
<dbReference type="InterPro" id="IPR009081">
    <property type="entry name" value="PP-bd_ACP"/>
</dbReference>
<dbReference type="SMART" id="SM00823">
    <property type="entry name" value="PKS_PP"/>
    <property type="match status" value="1"/>
</dbReference>
<dbReference type="Proteomes" id="UP000242222">
    <property type="component" value="Unassembled WGS sequence"/>
</dbReference>
<keyword evidence="2" id="KW-0597">Phosphoprotein</keyword>
<dbReference type="InterPro" id="IPR006162">
    <property type="entry name" value="Ppantetheine_attach_site"/>
</dbReference>
<dbReference type="PANTHER" id="PTHR45527">
    <property type="entry name" value="NONRIBOSOMAL PEPTIDE SYNTHETASE"/>
    <property type="match status" value="1"/>
</dbReference>
<accession>A0A1I5BWI1</accession>
<dbReference type="Gene3D" id="3.40.50.1820">
    <property type="entry name" value="alpha/beta hydrolase"/>
    <property type="match status" value="1"/>
</dbReference>
<dbReference type="SUPFAM" id="SSF47336">
    <property type="entry name" value="ACP-like"/>
    <property type="match status" value="1"/>
</dbReference>
<gene>
    <name evidence="4" type="ORF">SAMN05216516_1262</name>
</gene>
<dbReference type="GO" id="GO:0043041">
    <property type="term" value="P:amino acid activation for nonribosomal peptide biosynthetic process"/>
    <property type="evidence" value="ECO:0007669"/>
    <property type="project" value="TreeGrafter"/>
</dbReference>
<dbReference type="Pfam" id="PF00550">
    <property type="entry name" value="PP-binding"/>
    <property type="match status" value="1"/>
</dbReference>
<evidence type="ECO:0000256" key="1">
    <source>
        <dbReference type="ARBA" id="ARBA00022450"/>
    </source>
</evidence>
<dbReference type="RefSeq" id="WP_143088855.1">
    <property type="nucleotide sequence ID" value="NZ_FOVC01000026.1"/>
</dbReference>
<organism evidence="4 5">
    <name type="scientific">Izhakiella capsodis</name>
    <dbReference type="NCBI Taxonomy" id="1367852"/>
    <lineage>
        <taxon>Bacteria</taxon>
        <taxon>Pseudomonadati</taxon>
        <taxon>Pseudomonadota</taxon>
        <taxon>Gammaproteobacteria</taxon>
        <taxon>Enterobacterales</taxon>
        <taxon>Erwiniaceae</taxon>
        <taxon>Izhakiella</taxon>
    </lineage>
</organism>
<dbReference type="PANTHER" id="PTHR45527:SF1">
    <property type="entry name" value="FATTY ACID SYNTHASE"/>
    <property type="match status" value="1"/>
</dbReference>
<dbReference type="EMBL" id="FOVC01000026">
    <property type="protein sequence ID" value="SFN79005.1"/>
    <property type="molecule type" value="Genomic_DNA"/>
</dbReference>
<dbReference type="InterPro" id="IPR036736">
    <property type="entry name" value="ACP-like_sf"/>
</dbReference>
<dbReference type="AlphaFoldDB" id="A0A1I5BWI1"/>
<dbReference type="InterPro" id="IPR020806">
    <property type="entry name" value="PKS_PP-bd"/>
</dbReference>
<evidence type="ECO:0000313" key="4">
    <source>
        <dbReference type="EMBL" id="SFN79005.1"/>
    </source>
</evidence>
<keyword evidence="5" id="KW-1185">Reference proteome</keyword>
<feature type="domain" description="Carrier" evidence="3">
    <location>
        <begin position="1"/>
        <end position="63"/>
    </location>
</feature>
<dbReference type="GO" id="GO:0044550">
    <property type="term" value="P:secondary metabolite biosynthetic process"/>
    <property type="evidence" value="ECO:0007669"/>
    <property type="project" value="TreeGrafter"/>
</dbReference>
<dbReference type="InterPro" id="IPR029058">
    <property type="entry name" value="AB_hydrolase_fold"/>
</dbReference>
<dbReference type="PROSITE" id="PS50075">
    <property type="entry name" value="CARRIER"/>
    <property type="match status" value="1"/>
</dbReference>
<name>A0A1I5BWI1_9GAMM</name>
<evidence type="ECO:0000259" key="3">
    <source>
        <dbReference type="PROSITE" id="PS50075"/>
    </source>
</evidence>
<dbReference type="PROSITE" id="PS00012">
    <property type="entry name" value="PHOSPHOPANTETHEINE"/>
    <property type="match status" value="1"/>
</dbReference>
<proteinExistence type="predicted"/>
<sequence>WCELLGLTQVGRHDNFFELGGHSLMAVQLINRIQSDFLVNVPISAFFRSPTIFELSEFILSAQTEMSEDTEIDEIKKLIDSMSPEELALFLKEGSN</sequence>
<feature type="non-terminal residue" evidence="4">
    <location>
        <position position="1"/>
    </location>
</feature>
<dbReference type="GO" id="GO:0005737">
    <property type="term" value="C:cytoplasm"/>
    <property type="evidence" value="ECO:0007669"/>
    <property type="project" value="TreeGrafter"/>
</dbReference>
<evidence type="ECO:0000256" key="2">
    <source>
        <dbReference type="ARBA" id="ARBA00022553"/>
    </source>
</evidence>
<dbReference type="OrthoDB" id="6437095at2"/>
<evidence type="ECO:0000313" key="5">
    <source>
        <dbReference type="Proteomes" id="UP000242222"/>
    </source>
</evidence>
<protein>
    <submittedName>
        <fullName evidence="4">Phosphopantetheine attachment site</fullName>
    </submittedName>
</protein>
<dbReference type="STRING" id="1367852.SAMN05216516_1262"/>